<gene>
    <name evidence="1" type="ORF">SAMN05444380_10780</name>
</gene>
<accession>A0A1I1YA31</accession>
<dbReference type="AlphaFoldDB" id="A0A1I1YA31"/>
<evidence type="ECO:0000313" key="2">
    <source>
        <dbReference type="Proteomes" id="UP000181976"/>
    </source>
</evidence>
<organism evidence="1 2">
    <name type="scientific">Thermophagus xiamenensis</name>
    <dbReference type="NCBI Taxonomy" id="385682"/>
    <lineage>
        <taxon>Bacteria</taxon>
        <taxon>Pseudomonadati</taxon>
        <taxon>Bacteroidota</taxon>
        <taxon>Bacteroidia</taxon>
        <taxon>Marinilabiliales</taxon>
        <taxon>Marinilabiliaceae</taxon>
        <taxon>Thermophagus</taxon>
    </lineage>
</organism>
<dbReference type="InParanoid" id="A0A1I1YA31"/>
<evidence type="ECO:0000313" key="1">
    <source>
        <dbReference type="EMBL" id="SFE14740.1"/>
    </source>
</evidence>
<keyword evidence="2" id="KW-1185">Reference proteome</keyword>
<dbReference type="EMBL" id="FONA01000007">
    <property type="protein sequence ID" value="SFE14740.1"/>
    <property type="molecule type" value="Genomic_DNA"/>
</dbReference>
<name>A0A1I1YA31_9BACT</name>
<reference evidence="1 2" key="1">
    <citation type="submission" date="2016-10" db="EMBL/GenBank/DDBJ databases">
        <authorList>
            <person name="de Groot N.N."/>
        </authorList>
    </citation>
    <scope>NUCLEOTIDE SEQUENCE [LARGE SCALE GENOMIC DNA]</scope>
    <source>
        <strain evidence="1 2">DSM 19012</strain>
    </source>
</reference>
<protein>
    <submittedName>
        <fullName evidence="1">Uncharacterized protein</fullName>
    </submittedName>
</protein>
<dbReference type="STRING" id="385682.SAMN05444380_10780"/>
<dbReference type="Proteomes" id="UP000181976">
    <property type="component" value="Unassembled WGS sequence"/>
</dbReference>
<sequence length="73" mass="8014">MLFITRYLADTRTGVSHTPARVSIKHPFGCQPSTRPGVDQAPIRVSARHPSGCQALTLSGEKVQLEVLNIVRF</sequence>
<proteinExistence type="predicted"/>